<keyword evidence="4" id="KW-1185">Reference proteome</keyword>
<keyword evidence="1" id="KW-0472">Membrane</keyword>
<organism evidence="3 4">
    <name type="scientific">Enterococcus italicus (strain DSM 15952 / CCUG 50447 / LMG 22039 / TP 1.5)</name>
    <dbReference type="NCBI Taxonomy" id="888064"/>
    <lineage>
        <taxon>Bacteria</taxon>
        <taxon>Bacillati</taxon>
        <taxon>Bacillota</taxon>
        <taxon>Bacilli</taxon>
        <taxon>Lactobacillales</taxon>
        <taxon>Enterococcaceae</taxon>
        <taxon>Enterococcus</taxon>
    </lineage>
</organism>
<comment type="caution">
    <text evidence="3">The sequence shown here is derived from an EMBL/GenBank/DDBJ whole genome shotgun (WGS) entry which is preliminary data.</text>
</comment>
<feature type="transmembrane region" description="Helical" evidence="1">
    <location>
        <begin position="90"/>
        <end position="110"/>
    </location>
</feature>
<evidence type="ECO:0000256" key="1">
    <source>
        <dbReference type="SAM" id="Phobius"/>
    </source>
</evidence>
<dbReference type="Proteomes" id="UP000010296">
    <property type="component" value="Unassembled WGS sequence"/>
</dbReference>
<dbReference type="Pfam" id="PF13038">
    <property type="entry name" value="DUF3899"/>
    <property type="match status" value="1"/>
</dbReference>
<feature type="domain" description="DUF3899" evidence="2">
    <location>
        <begin position="34"/>
        <end position="72"/>
    </location>
</feature>
<dbReference type="AlphaFoldDB" id="E6LDM2"/>
<protein>
    <recommendedName>
        <fullName evidence="2">DUF3899 domain-containing protein</fullName>
    </recommendedName>
</protein>
<keyword evidence="1" id="KW-0812">Transmembrane</keyword>
<dbReference type="OrthoDB" id="2157555at2"/>
<dbReference type="STRING" id="888064.HMPREF9088_0462"/>
<evidence type="ECO:0000259" key="2">
    <source>
        <dbReference type="Pfam" id="PF13038"/>
    </source>
</evidence>
<keyword evidence="1" id="KW-1133">Transmembrane helix</keyword>
<dbReference type="RefSeq" id="WP_007207483.1">
    <property type="nucleotide sequence ID" value="NZ_GL622241.1"/>
</dbReference>
<reference evidence="3 4" key="1">
    <citation type="submission" date="2010-12" db="EMBL/GenBank/DDBJ databases">
        <authorList>
            <person name="Muzny D."/>
            <person name="Qin X."/>
            <person name="Deng J."/>
            <person name="Jiang H."/>
            <person name="Liu Y."/>
            <person name="Qu J."/>
            <person name="Song X.-Z."/>
            <person name="Zhang L."/>
            <person name="Thornton R."/>
            <person name="Coyle M."/>
            <person name="Francisco L."/>
            <person name="Jackson L."/>
            <person name="Javaid M."/>
            <person name="Korchina V."/>
            <person name="Kovar C."/>
            <person name="Mata R."/>
            <person name="Mathew T."/>
            <person name="Ngo R."/>
            <person name="Nguyen L."/>
            <person name="Nguyen N."/>
            <person name="Okwuonu G."/>
            <person name="Ongeri F."/>
            <person name="Pham C."/>
            <person name="Simmons D."/>
            <person name="Wilczek-Boney K."/>
            <person name="Hale W."/>
            <person name="Jakkamsetti A."/>
            <person name="Pham P."/>
            <person name="Ruth R."/>
            <person name="San Lucas F."/>
            <person name="Warren J."/>
            <person name="Zhang J."/>
            <person name="Zhao Z."/>
            <person name="Zhou C."/>
            <person name="Zhu D."/>
            <person name="Lee S."/>
            <person name="Bess C."/>
            <person name="Blankenburg K."/>
            <person name="Forbes L."/>
            <person name="Fu Q."/>
            <person name="Gubbala S."/>
            <person name="Hirani K."/>
            <person name="Jayaseelan J.C."/>
            <person name="Lara F."/>
            <person name="Munidasa M."/>
            <person name="Palculict T."/>
            <person name="Patil S."/>
            <person name="Pu L.-L."/>
            <person name="Saada N."/>
            <person name="Tang L."/>
            <person name="Weissenberger G."/>
            <person name="Zhu Y."/>
            <person name="Hemphill L."/>
            <person name="Shang Y."/>
            <person name="Youmans B."/>
            <person name="Ayvaz T."/>
            <person name="Ross M."/>
            <person name="Santibanez J."/>
            <person name="Aqrawi P."/>
            <person name="Gross S."/>
            <person name="Joshi V."/>
            <person name="Fowler G."/>
            <person name="Nazareth L."/>
            <person name="Reid J."/>
            <person name="Worley K."/>
            <person name="Petrosino J."/>
            <person name="Highlander S."/>
            <person name="Gibbs R."/>
        </authorList>
    </citation>
    <scope>NUCLEOTIDE SEQUENCE [LARGE SCALE GENOMIC DNA]</scope>
    <source>
        <strain evidence="4">DSM 15952 / CCUG 50447 / LMG 22039 / TP 1.5</strain>
    </source>
</reference>
<feature type="transmembrane region" description="Helical" evidence="1">
    <location>
        <begin position="7"/>
        <end position="30"/>
    </location>
</feature>
<evidence type="ECO:0000313" key="4">
    <source>
        <dbReference type="Proteomes" id="UP000010296"/>
    </source>
</evidence>
<evidence type="ECO:0000313" key="3">
    <source>
        <dbReference type="EMBL" id="EFU74690.1"/>
    </source>
</evidence>
<dbReference type="HOGENOM" id="CLU_170195_0_0_9"/>
<dbReference type="EMBL" id="AEPV01000017">
    <property type="protein sequence ID" value="EFU74690.1"/>
    <property type="molecule type" value="Genomic_DNA"/>
</dbReference>
<sequence>MHLRKSTLFISIGSLAISFLWSIFFSTLTLVRVSDILFLFTLFFLVIGCFLWVCSSGLFDFFQYSWKKTFRKTKEDYPILSDIGRTSYRFWLEPAFILFCLSLIFLGLSYL</sequence>
<proteinExistence type="predicted"/>
<name>E6LDM2_ENTI1</name>
<gene>
    <name evidence="3" type="ORF">HMPREF9088_0462</name>
</gene>
<accession>E6LDM2</accession>
<feature type="transmembrane region" description="Helical" evidence="1">
    <location>
        <begin position="36"/>
        <end position="62"/>
    </location>
</feature>
<dbReference type="InterPro" id="IPR025007">
    <property type="entry name" value="DUF3899"/>
</dbReference>
<dbReference type="eggNOG" id="ENOG5034087">
    <property type="taxonomic scope" value="Bacteria"/>
</dbReference>